<evidence type="ECO:0000256" key="4">
    <source>
        <dbReference type="ARBA" id="ARBA00023015"/>
    </source>
</evidence>
<feature type="domain" description="Pinin/SDK/MemA protein" evidence="9">
    <location>
        <begin position="24"/>
        <end position="168"/>
    </location>
</feature>
<dbReference type="InParanoid" id="A0A1B7MXI6"/>
<keyword evidence="3" id="KW-0507">mRNA processing</keyword>
<keyword evidence="5" id="KW-0804">Transcription</keyword>
<evidence type="ECO:0000256" key="3">
    <source>
        <dbReference type="ARBA" id="ARBA00022664"/>
    </source>
</evidence>
<evidence type="ECO:0000256" key="5">
    <source>
        <dbReference type="ARBA" id="ARBA00023163"/>
    </source>
</evidence>
<evidence type="ECO:0000259" key="9">
    <source>
        <dbReference type="Pfam" id="PF04696"/>
    </source>
</evidence>
<evidence type="ECO:0000313" key="11">
    <source>
        <dbReference type="Proteomes" id="UP000092154"/>
    </source>
</evidence>
<dbReference type="GO" id="GO:0008380">
    <property type="term" value="P:RNA splicing"/>
    <property type="evidence" value="ECO:0007669"/>
    <property type="project" value="UniProtKB-KW"/>
</dbReference>
<proteinExistence type="inferred from homology"/>
<feature type="region of interest" description="Disordered" evidence="8">
    <location>
        <begin position="48"/>
        <end position="93"/>
    </location>
</feature>
<dbReference type="Pfam" id="PF04696">
    <property type="entry name" value="Pinin_SDK_memA"/>
    <property type="match status" value="1"/>
</dbReference>
<comment type="subcellular location">
    <subcellularLocation>
        <location evidence="1">Nucleus</location>
    </subcellularLocation>
</comment>
<feature type="compositionally biased region" description="Basic and acidic residues" evidence="8">
    <location>
        <begin position="201"/>
        <end position="277"/>
    </location>
</feature>
<keyword evidence="11" id="KW-1185">Reference proteome</keyword>
<dbReference type="Proteomes" id="UP000092154">
    <property type="component" value="Unassembled WGS sequence"/>
</dbReference>
<evidence type="ECO:0000256" key="2">
    <source>
        <dbReference type="ARBA" id="ARBA00010386"/>
    </source>
</evidence>
<dbReference type="GO" id="GO:0006397">
    <property type="term" value="P:mRNA processing"/>
    <property type="evidence" value="ECO:0007669"/>
    <property type="project" value="UniProtKB-KW"/>
</dbReference>
<sequence>MDAEQEPDSQPARKRPRIDLGVSERKRGKSMFGIVLGTLNKAKIEDKERNASEAAKKRQMIDQRLQAKLRKETDSVRRTEEAKKDRNAANRKEEDLQLKDSIYKLRRTHLPLYSHFLCTSDDIQSIDSMEDQPSSTNPLALPKRSHPPSLFYLPAILTPAQEAYLEKRKVKVKEAAESEWSTFREERTAGIDEIKQLRQRVAEEDARRKKEKKEEVETDEKVQVNKDEEMVSEESKPSDSKAEECDATAEEKSEERESKAEDMEVDAGAKEESVMRADDEDAVEY</sequence>
<feature type="region of interest" description="Disordered" evidence="8">
    <location>
        <begin position="201"/>
        <end position="285"/>
    </location>
</feature>
<evidence type="ECO:0000313" key="10">
    <source>
        <dbReference type="EMBL" id="OAX37315.1"/>
    </source>
</evidence>
<keyword evidence="4" id="KW-0805">Transcription regulation</keyword>
<protein>
    <recommendedName>
        <fullName evidence="9">Pinin/SDK/MemA protein domain-containing protein</fullName>
    </recommendedName>
</protein>
<keyword evidence="7" id="KW-0539">Nucleus</keyword>
<dbReference type="STRING" id="1314800.A0A1B7MXI6"/>
<accession>A0A1B7MXI6</accession>
<dbReference type="EMBL" id="KV448360">
    <property type="protein sequence ID" value="OAX37315.1"/>
    <property type="molecule type" value="Genomic_DNA"/>
</dbReference>
<dbReference type="AlphaFoldDB" id="A0A1B7MXI6"/>
<dbReference type="OrthoDB" id="330772at2759"/>
<comment type="similarity">
    <text evidence="2">Belongs to the pinin family.</text>
</comment>
<name>A0A1B7MXI6_9AGAM</name>
<reference evidence="10 11" key="1">
    <citation type="submission" date="2016-06" db="EMBL/GenBank/DDBJ databases">
        <title>Comparative genomics of the ectomycorrhizal sister species Rhizopogon vinicolor and Rhizopogon vesiculosus (Basidiomycota: Boletales) reveals a divergence of the mating type B locus.</title>
        <authorList>
            <consortium name="DOE Joint Genome Institute"/>
            <person name="Mujic A.B."/>
            <person name="Kuo A."/>
            <person name="Tritt A."/>
            <person name="Lipzen A."/>
            <person name="Chen C."/>
            <person name="Johnson J."/>
            <person name="Sharma A."/>
            <person name="Barry K."/>
            <person name="Grigoriev I.V."/>
            <person name="Spatafora J.W."/>
        </authorList>
    </citation>
    <scope>NUCLEOTIDE SEQUENCE [LARGE SCALE GENOMIC DNA]</scope>
    <source>
        <strain evidence="10 11">AM-OR11-026</strain>
    </source>
</reference>
<organism evidence="10 11">
    <name type="scientific">Rhizopogon vinicolor AM-OR11-026</name>
    <dbReference type="NCBI Taxonomy" id="1314800"/>
    <lineage>
        <taxon>Eukaryota</taxon>
        <taxon>Fungi</taxon>
        <taxon>Dikarya</taxon>
        <taxon>Basidiomycota</taxon>
        <taxon>Agaricomycotina</taxon>
        <taxon>Agaricomycetes</taxon>
        <taxon>Agaricomycetidae</taxon>
        <taxon>Boletales</taxon>
        <taxon>Suillineae</taxon>
        <taxon>Rhizopogonaceae</taxon>
        <taxon>Rhizopogon</taxon>
    </lineage>
</organism>
<gene>
    <name evidence="10" type="ORF">K503DRAFT_771639</name>
</gene>
<evidence type="ECO:0000256" key="8">
    <source>
        <dbReference type="SAM" id="MobiDB-lite"/>
    </source>
</evidence>
<evidence type="ECO:0000256" key="7">
    <source>
        <dbReference type="ARBA" id="ARBA00023242"/>
    </source>
</evidence>
<evidence type="ECO:0000256" key="1">
    <source>
        <dbReference type="ARBA" id="ARBA00004123"/>
    </source>
</evidence>
<keyword evidence="6" id="KW-0508">mRNA splicing</keyword>
<dbReference type="GO" id="GO:0071013">
    <property type="term" value="C:catalytic step 2 spliceosome"/>
    <property type="evidence" value="ECO:0007669"/>
    <property type="project" value="TreeGrafter"/>
</dbReference>
<feature type="compositionally biased region" description="Basic and acidic residues" evidence="8">
    <location>
        <begin position="48"/>
        <end position="61"/>
    </location>
</feature>
<feature type="compositionally biased region" description="Basic and acidic residues" evidence="8">
    <location>
        <begin position="69"/>
        <end position="93"/>
    </location>
</feature>
<dbReference type="InterPro" id="IPR006786">
    <property type="entry name" value="Pinin_SDK_MemA"/>
</dbReference>
<feature type="region of interest" description="Disordered" evidence="8">
    <location>
        <begin position="1"/>
        <end position="24"/>
    </location>
</feature>
<dbReference type="PANTHER" id="PTHR12707:SF0">
    <property type="entry name" value="PININ"/>
    <property type="match status" value="1"/>
</dbReference>
<dbReference type="PANTHER" id="PTHR12707">
    <property type="entry name" value="PINN"/>
    <property type="match status" value="1"/>
</dbReference>
<evidence type="ECO:0000256" key="6">
    <source>
        <dbReference type="ARBA" id="ARBA00023187"/>
    </source>
</evidence>
<dbReference type="InterPro" id="IPR039853">
    <property type="entry name" value="Pinin"/>
</dbReference>